<organism evidence="7 8">
    <name type="scientific">Legionella dresdenensis</name>
    <dbReference type="NCBI Taxonomy" id="450200"/>
    <lineage>
        <taxon>Bacteria</taxon>
        <taxon>Pseudomonadati</taxon>
        <taxon>Pseudomonadota</taxon>
        <taxon>Gammaproteobacteria</taxon>
        <taxon>Legionellales</taxon>
        <taxon>Legionellaceae</taxon>
        <taxon>Legionella</taxon>
    </lineage>
</organism>
<feature type="transmembrane region" description="Helical" evidence="5">
    <location>
        <begin position="413"/>
        <end position="435"/>
    </location>
</feature>
<feature type="domain" description="ABC transmembrane type-1" evidence="6">
    <location>
        <begin position="378"/>
        <end position="564"/>
    </location>
</feature>
<feature type="transmembrane region" description="Helical" evidence="5">
    <location>
        <begin position="337"/>
        <end position="359"/>
    </location>
</feature>
<feature type="domain" description="ABC transmembrane type-1" evidence="6">
    <location>
        <begin position="66"/>
        <end position="257"/>
    </location>
</feature>
<comment type="caution">
    <text evidence="7">The sequence shown here is derived from an EMBL/GenBank/DDBJ whole genome shotgun (WGS) entry which is preliminary data.</text>
</comment>
<evidence type="ECO:0000256" key="3">
    <source>
        <dbReference type="ARBA" id="ARBA00022989"/>
    </source>
</evidence>
<feature type="transmembrane region" description="Helical" evidence="5">
    <location>
        <begin position="379"/>
        <end position="401"/>
    </location>
</feature>
<evidence type="ECO:0000256" key="2">
    <source>
        <dbReference type="ARBA" id="ARBA00022692"/>
    </source>
</evidence>
<protein>
    <submittedName>
        <fullName evidence="7">ABC transporter permease</fullName>
    </submittedName>
</protein>
<comment type="similarity">
    <text evidence="5">Belongs to the binding-protein-dependent transport system permease family.</text>
</comment>
<comment type="subcellular location">
    <subcellularLocation>
        <location evidence="1 5">Cell membrane</location>
        <topology evidence="1 5">Multi-pass membrane protein</topology>
    </subcellularLocation>
</comment>
<feature type="transmembrane region" description="Helical" evidence="5">
    <location>
        <begin position="104"/>
        <end position="128"/>
    </location>
</feature>
<sequence length="579" mass="65455">MRNSHFYFANRENVGRFVNRWDLLLLILILSTLFFLGWAGNQMATPYQLGQPLPISLDPFHLPFYALRTVLRMFIALALSILFTFAVGALAAKNRRAEQLIIPAIDILQSVPVLSFLSITVTGFIHLFPGSLLGPECASIFAIFTAQVWNITFGFYQSLKTLPHDLKEASAMFQLSAWQRFWKVEVPFSMSGLLWNMMMSMSASWFFVVLSEAIAVAHQDIRLPGIGSYIALAIEQRNLHAVGYAILTMVIVIFLYDQILFRPLIAWSEKFKVEQTQDEEEYQSWLIDLLRRSKLMRRIGGHFGAIKERFVNASLLTKRGPAPVKEIDYGRQKKLDWLWNISVLMVIAAGGWLLLNFILAELTTKDIVHAFALGAATGLRVIVLIVISSLIWIPVGVWIGLRPRIAQKIQPVIQFVAAFPANLFYPLFVIAIVRFNLSVEIWVTPLMILGTQWYILFNVIAGASMIPRDLYLAADNLGLKGWLWWKRLALPGVFPFYITGAITAAGGAWNASIVAEWVSWGHTTLRATGLGEYIQASTIAGDFPKIALGTAMMCIYVLAFNHLIWRPLYRLAEERFNFN</sequence>
<feature type="transmembrane region" description="Helical" evidence="5">
    <location>
        <begin position="70"/>
        <end position="92"/>
    </location>
</feature>
<feature type="transmembrane region" description="Helical" evidence="5">
    <location>
        <begin position="21"/>
        <end position="39"/>
    </location>
</feature>
<dbReference type="Pfam" id="PF00528">
    <property type="entry name" value="BPD_transp_1"/>
    <property type="match status" value="2"/>
</dbReference>
<dbReference type="PROSITE" id="PS50928">
    <property type="entry name" value="ABC_TM1"/>
    <property type="match status" value="2"/>
</dbReference>
<evidence type="ECO:0000259" key="6">
    <source>
        <dbReference type="PROSITE" id="PS50928"/>
    </source>
</evidence>
<evidence type="ECO:0000313" key="8">
    <source>
        <dbReference type="Proteomes" id="UP001595758"/>
    </source>
</evidence>
<feature type="transmembrane region" description="Helical" evidence="5">
    <location>
        <begin position="488"/>
        <end position="509"/>
    </location>
</feature>
<gene>
    <name evidence="7" type="ORF">ACFORL_04020</name>
</gene>
<dbReference type="EMBL" id="JBHSAB010000004">
    <property type="protein sequence ID" value="MFC3908241.1"/>
    <property type="molecule type" value="Genomic_DNA"/>
</dbReference>
<keyword evidence="4 5" id="KW-0472">Membrane</keyword>
<evidence type="ECO:0000256" key="1">
    <source>
        <dbReference type="ARBA" id="ARBA00004651"/>
    </source>
</evidence>
<evidence type="ECO:0000313" key="7">
    <source>
        <dbReference type="EMBL" id="MFC3908241.1"/>
    </source>
</evidence>
<keyword evidence="3 5" id="KW-1133">Transmembrane helix</keyword>
<feature type="transmembrane region" description="Helical" evidence="5">
    <location>
        <begin position="546"/>
        <end position="565"/>
    </location>
</feature>
<dbReference type="Proteomes" id="UP001595758">
    <property type="component" value="Unassembled WGS sequence"/>
</dbReference>
<dbReference type="InterPro" id="IPR035906">
    <property type="entry name" value="MetI-like_sf"/>
</dbReference>
<accession>A0ABV8CDD0</accession>
<feature type="transmembrane region" description="Helical" evidence="5">
    <location>
        <begin position="238"/>
        <end position="256"/>
    </location>
</feature>
<evidence type="ECO:0000256" key="5">
    <source>
        <dbReference type="RuleBase" id="RU363032"/>
    </source>
</evidence>
<keyword evidence="2 5" id="KW-0812">Transmembrane</keyword>
<reference evidence="8" key="1">
    <citation type="journal article" date="2019" name="Int. J. Syst. Evol. Microbiol.">
        <title>The Global Catalogue of Microorganisms (GCM) 10K type strain sequencing project: providing services to taxonomists for standard genome sequencing and annotation.</title>
        <authorList>
            <consortium name="The Broad Institute Genomics Platform"/>
            <consortium name="The Broad Institute Genome Sequencing Center for Infectious Disease"/>
            <person name="Wu L."/>
            <person name="Ma J."/>
        </authorList>
    </citation>
    <scope>NUCLEOTIDE SEQUENCE [LARGE SCALE GENOMIC DNA]</scope>
    <source>
        <strain evidence="8">CCUG 59858</strain>
    </source>
</reference>
<keyword evidence="5" id="KW-0813">Transport</keyword>
<dbReference type="PANTHER" id="PTHR42744">
    <property type="entry name" value="BINDING-PROTEIN-DEPENDENT TRANSPORT SYSTEMS INNER MEMBRANE COMPONENT"/>
    <property type="match status" value="1"/>
</dbReference>
<dbReference type="InterPro" id="IPR000515">
    <property type="entry name" value="MetI-like"/>
</dbReference>
<evidence type="ECO:0000256" key="4">
    <source>
        <dbReference type="ARBA" id="ARBA00023136"/>
    </source>
</evidence>
<dbReference type="Gene3D" id="1.10.3720.10">
    <property type="entry name" value="MetI-like"/>
    <property type="match status" value="2"/>
</dbReference>
<feature type="transmembrane region" description="Helical" evidence="5">
    <location>
        <begin position="193"/>
        <end position="218"/>
    </location>
</feature>
<feature type="transmembrane region" description="Helical" evidence="5">
    <location>
        <begin position="441"/>
        <end position="467"/>
    </location>
</feature>
<dbReference type="RefSeq" id="WP_382341641.1">
    <property type="nucleotide sequence ID" value="NZ_JBHSAB010000004.1"/>
</dbReference>
<name>A0ABV8CDD0_9GAMM</name>
<dbReference type="SUPFAM" id="SSF161098">
    <property type="entry name" value="MetI-like"/>
    <property type="match status" value="2"/>
</dbReference>
<dbReference type="PANTHER" id="PTHR42744:SF1">
    <property type="entry name" value="BINDING-PROTEIN-DEPENDENT TRANSPORT SYSTEMS INNER MEMBRANE COMPONENT"/>
    <property type="match status" value="1"/>
</dbReference>
<keyword evidence="8" id="KW-1185">Reference proteome</keyword>
<feature type="transmembrane region" description="Helical" evidence="5">
    <location>
        <begin position="140"/>
        <end position="159"/>
    </location>
</feature>
<proteinExistence type="inferred from homology"/>
<dbReference type="CDD" id="cd06261">
    <property type="entry name" value="TM_PBP2"/>
    <property type="match status" value="2"/>
</dbReference>